<dbReference type="InterPro" id="IPR050347">
    <property type="entry name" value="Bact_Beta-galactosidase"/>
</dbReference>
<evidence type="ECO:0000313" key="11">
    <source>
        <dbReference type="Proteomes" id="UP000018296"/>
    </source>
</evidence>
<comment type="catalytic activity">
    <reaction evidence="1 8">
        <text>Hydrolysis of terminal non-reducing beta-D-galactose residues in beta-D-galactosides.</text>
        <dbReference type="EC" id="3.2.1.23"/>
    </reaction>
</comment>
<evidence type="ECO:0000256" key="4">
    <source>
        <dbReference type="ARBA" id="ARBA00013303"/>
    </source>
</evidence>
<evidence type="ECO:0000256" key="6">
    <source>
        <dbReference type="ARBA" id="ARBA00023295"/>
    </source>
</evidence>
<dbReference type="SUPFAM" id="SSF51445">
    <property type="entry name" value="(Trans)glycosidases"/>
    <property type="match status" value="1"/>
</dbReference>
<dbReference type="PANTHER" id="PTHR46323">
    <property type="entry name" value="BETA-GALACTOSIDASE"/>
    <property type="match status" value="1"/>
</dbReference>
<keyword evidence="11" id="KW-1185">Reference proteome</keyword>
<dbReference type="GO" id="GO:0005990">
    <property type="term" value="P:lactose catabolic process"/>
    <property type="evidence" value="ECO:0007669"/>
    <property type="project" value="TreeGrafter"/>
</dbReference>
<dbReference type="AlphaFoldDB" id="V6IUK3"/>
<dbReference type="PROSITE" id="PS00608">
    <property type="entry name" value="GLYCOSYL_HYDROL_F2_2"/>
    <property type="match status" value="1"/>
</dbReference>
<dbReference type="InterPro" id="IPR032312">
    <property type="entry name" value="LacZ_4"/>
</dbReference>
<keyword evidence="6 8" id="KW-0326">Glycosidase</keyword>
<dbReference type="PRINTS" id="PR00132">
    <property type="entry name" value="GLHYDRLASE2"/>
</dbReference>
<dbReference type="GO" id="GO:0004565">
    <property type="term" value="F:beta-galactosidase activity"/>
    <property type="evidence" value="ECO:0007669"/>
    <property type="project" value="UniProtKB-EC"/>
</dbReference>
<dbReference type="STRING" id="1395513.P343_14490"/>
<evidence type="ECO:0000256" key="7">
    <source>
        <dbReference type="ARBA" id="ARBA00032230"/>
    </source>
</evidence>
<evidence type="ECO:0000256" key="8">
    <source>
        <dbReference type="RuleBase" id="RU361154"/>
    </source>
</evidence>
<feature type="domain" description="Beta galactosidase small chain/" evidence="9">
    <location>
        <begin position="737"/>
        <end position="1008"/>
    </location>
</feature>
<reference evidence="10 11" key="1">
    <citation type="journal article" date="2013" name="Genome Announc.">
        <title>Genome Sequence of Sporolactobacillus laevolacticus DSM442, an Efficient Polymer-Grade D-Lactate Producer from Agricultural Waste Cottonseed as a Nitrogen Source.</title>
        <authorList>
            <person name="Wang H."/>
            <person name="Wang L."/>
            <person name="Ju J."/>
            <person name="Yu B."/>
            <person name="Ma Y."/>
        </authorList>
    </citation>
    <scope>NUCLEOTIDE SEQUENCE [LARGE SCALE GENOMIC DNA]</scope>
    <source>
        <strain evidence="10 11">DSM 442</strain>
    </source>
</reference>
<dbReference type="Pfam" id="PF02836">
    <property type="entry name" value="Glyco_hydro_2_C"/>
    <property type="match status" value="1"/>
</dbReference>
<evidence type="ECO:0000313" key="10">
    <source>
        <dbReference type="EMBL" id="EST10803.1"/>
    </source>
</evidence>
<dbReference type="InterPro" id="IPR014718">
    <property type="entry name" value="GH-type_carb-bd"/>
</dbReference>
<dbReference type="RefSeq" id="WP_023511125.1">
    <property type="nucleotide sequence ID" value="NZ_AWTC01000016.1"/>
</dbReference>
<gene>
    <name evidence="10" type="ORF">P343_14490</name>
</gene>
<dbReference type="PANTHER" id="PTHR46323:SF2">
    <property type="entry name" value="BETA-GALACTOSIDASE"/>
    <property type="match status" value="1"/>
</dbReference>
<dbReference type="Gene3D" id="3.20.20.80">
    <property type="entry name" value="Glycosidases"/>
    <property type="match status" value="1"/>
</dbReference>
<dbReference type="GO" id="GO:0009341">
    <property type="term" value="C:beta-galactosidase complex"/>
    <property type="evidence" value="ECO:0007669"/>
    <property type="project" value="InterPro"/>
</dbReference>
<dbReference type="SUPFAM" id="SSF49785">
    <property type="entry name" value="Galactose-binding domain-like"/>
    <property type="match status" value="1"/>
</dbReference>
<dbReference type="Pfam" id="PF00703">
    <property type="entry name" value="Glyco_hydro_2"/>
    <property type="match status" value="1"/>
</dbReference>
<dbReference type="Proteomes" id="UP000018296">
    <property type="component" value="Unassembled WGS sequence"/>
</dbReference>
<dbReference type="SUPFAM" id="SSF74650">
    <property type="entry name" value="Galactose mutarotase-like"/>
    <property type="match status" value="1"/>
</dbReference>
<evidence type="ECO:0000256" key="5">
    <source>
        <dbReference type="ARBA" id="ARBA00022801"/>
    </source>
</evidence>
<dbReference type="Pfam" id="PF02837">
    <property type="entry name" value="Glyco_hydro_2_N"/>
    <property type="match status" value="1"/>
</dbReference>
<evidence type="ECO:0000259" key="9">
    <source>
        <dbReference type="SMART" id="SM01038"/>
    </source>
</evidence>
<dbReference type="Gene3D" id="2.70.98.10">
    <property type="match status" value="1"/>
</dbReference>
<evidence type="ECO:0000256" key="2">
    <source>
        <dbReference type="ARBA" id="ARBA00007401"/>
    </source>
</evidence>
<dbReference type="InterPro" id="IPR013783">
    <property type="entry name" value="Ig-like_fold"/>
</dbReference>
<dbReference type="InterPro" id="IPR036156">
    <property type="entry name" value="Beta-gal/glucu_dom_sf"/>
</dbReference>
<dbReference type="InterPro" id="IPR006102">
    <property type="entry name" value="Ig-like_GH2"/>
</dbReference>
<dbReference type="PATRIC" id="fig|1395513.3.peg.2943"/>
<evidence type="ECO:0000256" key="3">
    <source>
        <dbReference type="ARBA" id="ARBA00012756"/>
    </source>
</evidence>
<dbReference type="PROSITE" id="PS00719">
    <property type="entry name" value="GLYCOSYL_HYDROL_F2_1"/>
    <property type="match status" value="1"/>
</dbReference>
<dbReference type="InterPro" id="IPR008979">
    <property type="entry name" value="Galactose-bd-like_sf"/>
</dbReference>
<dbReference type="InterPro" id="IPR023232">
    <property type="entry name" value="Glyco_hydro_2_AS"/>
</dbReference>
<protein>
    <recommendedName>
        <fullName evidence="4 8">Beta-galactosidase</fullName>
        <ecNumber evidence="3 8">3.2.1.23</ecNumber>
    </recommendedName>
    <alternativeName>
        <fullName evidence="7 8">Lactase</fullName>
    </alternativeName>
</protein>
<dbReference type="OrthoDB" id="9762066at2"/>
<dbReference type="InterPro" id="IPR023230">
    <property type="entry name" value="Glyco_hydro_2_CS"/>
</dbReference>
<sequence>MNNDKPNISWLQDPTIFRVNRLDAHSDHSYYTSDAEAKQGVMQLRQSLNGNWKFSYARNPQSRVKDFYQMDVDCRCWEDIKVPGHIQLQGYGRPQYSNLTYPWDGISEVGRPPQIPQDYNPVGSYVNYFTVNQELQTGPLYLSFQGVESAFFVWLNGRFIGYSESSFNPAEFALSDAVVKGINKLAVEVYQRSTGSWLEDQDFWRFSGIFRDVYLYTTPPIHIFDLFVKTDLDHTYRNAELKIDLKLQGEKKGNVSAVLCDHLGNEVGIVPESKIQERMQLRIHCRDVRLWSAEEPYLYLLKLIVRDERGQIIEIVPQQVGFRKFEIKEKQMCLNGKRIVFKGVNRHEFDCRRGRSVTRQDMLWDIKFLKQHNINAVRTSHYPNQSYWYQLCDEYGVYVIDENNLETHGTWQLHNGTVPEHVLPGDKPEWHDNVLDRARSLLERDKNHPSVLIWSCGNESYGGKTIFDVSEYFRKADSSRIVHYEGIFHDRTFNATSDIESRMYARVEEIKDYLENDPEKPYISCEYMHAMGNSCGGFHEYTALEDQYPLYQGGFIWDYIDQFLMTKNRYGKTVLAYGGDFDDRPNDDDFCGDGIVYADRSPSPKVQEIKYLYQNIKLNVCRDGVEVKNQNLFIDTSGYELEYSLNREGQEIMRHRLLVVVPAGKSQFVQLRFSDQLSAGEYTLNAAMKLKQSTRWADKGYPVAFGQFVFQQQAAPTATKPPASRTMDVIHGTFNLGVRTDHFSAIFSKEKKGLLSLRYHGREFLKQVPMPMFWRALTDNDNGCRFGYQSGLWLQASLFQRCIKTRIVEEKDAVTIVYTYQLPLSNQATVDVSYTVRPEETIDVSVDYYGEQGLPDLPIFGILLRMDADFNQFRYYGKGPEENYSDRNSGARLGIFEKKVVDNVSKYAIPQESGNRTGVRWVNMLDDHGEGLLFEALDQPFELGISPFTAFELQNARHVDELPEIHYTNVTLASRQMGVGGDDSWGAPVHQAYHIDASDHLHFAFKIRAACTDDR</sequence>
<dbReference type="EMBL" id="AWTC01000016">
    <property type="protein sequence ID" value="EST10803.1"/>
    <property type="molecule type" value="Genomic_DNA"/>
</dbReference>
<dbReference type="Pfam" id="PF02929">
    <property type="entry name" value="Bgal_small_N"/>
    <property type="match status" value="1"/>
</dbReference>
<dbReference type="EC" id="3.2.1.23" evidence="3 8"/>
<dbReference type="InterPro" id="IPR006104">
    <property type="entry name" value="Glyco_hydro_2_N"/>
</dbReference>
<accession>V6IUK3</accession>
<dbReference type="Pfam" id="PF16353">
    <property type="entry name" value="LacZ_4"/>
    <property type="match status" value="1"/>
</dbReference>
<name>V6IUK3_9BACL</name>
<comment type="similarity">
    <text evidence="2 8">Belongs to the glycosyl hydrolase 2 family.</text>
</comment>
<proteinExistence type="inferred from homology"/>
<dbReference type="InterPro" id="IPR011013">
    <property type="entry name" value="Gal_mutarotase_sf_dom"/>
</dbReference>
<comment type="caution">
    <text evidence="10">The sequence shown here is derived from an EMBL/GenBank/DDBJ whole genome shotgun (WGS) entry which is preliminary data.</text>
</comment>
<dbReference type="InterPro" id="IPR004199">
    <property type="entry name" value="B-gal_small/dom_5"/>
</dbReference>
<dbReference type="InterPro" id="IPR017853">
    <property type="entry name" value="GH"/>
</dbReference>
<dbReference type="InterPro" id="IPR006101">
    <property type="entry name" value="Glyco_hydro_2"/>
</dbReference>
<dbReference type="Gene3D" id="2.60.40.10">
    <property type="entry name" value="Immunoglobulins"/>
    <property type="match status" value="2"/>
</dbReference>
<dbReference type="GO" id="GO:0030246">
    <property type="term" value="F:carbohydrate binding"/>
    <property type="evidence" value="ECO:0007669"/>
    <property type="project" value="InterPro"/>
</dbReference>
<organism evidence="10 11">
    <name type="scientific">Sporolactobacillus laevolacticus DSM 442</name>
    <dbReference type="NCBI Taxonomy" id="1395513"/>
    <lineage>
        <taxon>Bacteria</taxon>
        <taxon>Bacillati</taxon>
        <taxon>Bacillota</taxon>
        <taxon>Bacilli</taxon>
        <taxon>Bacillales</taxon>
        <taxon>Sporolactobacillaceae</taxon>
        <taxon>Sporolactobacillus</taxon>
    </lineage>
</organism>
<dbReference type="eggNOG" id="COG3250">
    <property type="taxonomic scope" value="Bacteria"/>
</dbReference>
<dbReference type="SMART" id="SM01038">
    <property type="entry name" value="Bgal_small_N"/>
    <property type="match status" value="1"/>
</dbReference>
<evidence type="ECO:0000256" key="1">
    <source>
        <dbReference type="ARBA" id="ARBA00001412"/>
    </source>
</evidence>
<dbReference type="InterPro" id="IPR006103">
    <property type="entry name" value="Glyco_hydro_2_cat"/>
</dbReference>
<dbReference type="SUPFAM" id="SSF49303">
    <property type="entry name" value="beta-Galactosidase/glucuronidase domain"/>
    <property type="match status" value="2"/>
</dbReference>
<keyword evidence="5 8" id="KW-0378">Hydrolase</keyword>
<dbReference type="Gene3D" id="2.60.120.260">
    <property type="entry name" value="Galactose-binding domain-like"/>
    <property type="match status" value="1"/>
</dbReference>